<dbReference type="RefSeq" id="WP_393162471.1">
    <property type="nucleotide sequence ID" value="NZ_JBICRM010000002.1"/>
</dbReference>
<accession>A0ABW7A5J8</accession>
<dbReference type="EMBL" id="JBICRM010000002">
    <property type="protein sequence ID" value="MFG1702597.1"/>
    <property type="molecule type" value="Genomic_DNA"/>
</dbReference>
<keyword evidence="3" id="KW-1185">Reference proteome</keyword>
<dbReference type="InterPro" id="IPR010502">
    <property type="entry name" value="Carb-bd_dom_fam9"/>
</dbReference>
<comment type="caution">
    <text evidence="2">The sequence shown here is derived from an EMBL/GenBank/DDBJ whole genome shotgun (WGS) entry which is preliminary data.</text>
</comment>
<evidence type="ECO:0000313" key="2">
    <source>
        <dbReference type="EMBL" id="MFG1702597.1"/>
    </source>
</evidence>
<organism evidence="2 3">
    <name type="scientific">Nonomuraea marmarensis</name>
    <dbReference type="NCBI Taxonomy" id="3351344"/>
    <lineage>
        <taxon>Bacteria</taxon>
        <taxon>Bacillati</taxon>
        <taxon>Actinomycetota</taxon>
        <taxon>Actinomycetes</taxon>
        <taxon>Streptosporangiales</taxon>
        <taxon>Streptosporangiaceae</taxon>
        <taxon>Nonomuraea</taxon>
    </lineage>
</organism>
<evidence type="ECO:0000259" key="1">
    <source>
        <dbReference type="Pfam" id="PF06452"/>
    </source>
</evidence>
<evidence type="ECO:0000313" key="3">
    <source>
        <dbReference type="Proteomes" id="UP001603978"/>
    </source>
</evidence>
<dbReference type="Gene3D" id="2.60.40.1190">
    <property type="match status" value="1"/>
</dbReference>
<dbReference type="Proteomes" id="UP001603978">
    <property type="component" value="Unassembled WGS sequence"/>
</dbReference>
<gene>
    <name evidence="2" type="ORF">ACFLIM_05335</name>
</gene>
<feature type="domain" description="Carbohydrate-binding" evidence="1">
    <location>
        <begin position="8"/>
        <end position="53"/>
    </location>
</feature>
<dbReference type="Pfam" id="PF06452">
    <property type="entry name" value="CBM9_1"/>
    <property type="match status" value="1"/>
</dbReference>
<dbReference type="SUPFAM" id="SSF49344">
    <property type="entry name" value="CBD9-like"/>
    <property type="match status" value="1"/>
</dbReference>
<name>A0ABW7A5J8_9ACTN</name>
<proteinExistence type="predicted"/>
<sequence length="54" mass="5645">MPAVALGEGTLPGFDVQVNDATGAARTSAVTWNDITGRGYLETSHWGVLRLQGS</sequence>
<protein>
    <submittedName>
        <fullName evidence="2">Sugar-binding protein</fullName>
    </submittedName>
</protein>
<reference evidence="2 3" key="1">
    <citation type="submission" date="2024-10" db="EMBL/GenBank/DDBJ databases">
        <authorList>
            <person name="Topkara A.R."/>
            <person name="Saygin H."/>
        </authorList>
    </citation>
    <scope>NUCLEOTIDE SEQUENCE [LARGE SCALE GENOMIC DNA]</scope>
    <source>
        <strain evidence="2 3">M3C6</strain>
    </source>
</reference>